<gene>
    <name evidence="1" type="ORF">HLH34_02890</name>
</gene>
<dbReference type="RefSeq" id="WP_183118104.1">
    <property type="nucleotide sequence ID" value="NZ_JABEQF010000002.1"/>
</dbReference>
<dbReference type="PANTHER" id="PTHR37418">
    <property type="entry name" value="3-KETO-5-AMINOHEXANOATE CLEAVAGE ENZYME-RELATED"/>
    <property type="match status" value="1"/>
</dbReference>
<evidence type="ECO:0000313" key="2">
    <source>
        <dbReference type="Proteomes" id="UP000555756"/>
    </source>
</evidence>
<comment type="caution">
    <text evidence="1">The sequence shown here is derived from an EMBL/GenBank/DDBJ whole genome shotgun (WGS) entry which is preliminary data.</text>
</comment>
<dbReference type="Gene3D" id="3.20.20.70">
    <property type="entry name" value="Aldolase class I"/>
    <property type="match status" value="2"/>
</dbReference>
<keyword evidence="2" id="KW-1185">Reference proteome</keyword>
<dbReference type="Pfam" id="PF05853">
    <property type="entry name" value="BKACE"/>
    <property type="match status" value="1"/>
</dbReference>
<dbReference type="Proteomes" id="UP000555756">
    <property type="component" value="Unassembled WGS sequence"/>
</dbReference>
<dbReference type="GO" id="GO:0043720">
    <property type="term" value="F:3-keto-5-aminohexanoate cleavage activity"/>
    <property type="evidence" value="ECO:0007669"/>
    <property type="project" value="InterPro"/>
</dbReference>
<name>A0A7W4PCR8_9PROT</name>
<reference evidence="1 2" key="1">
    <citation type="submission" date="2020-04" db="EMBL/GenBank/DDBJ databases">
        <title>Description of novel Gluconacetobacter.</title>
        <authorList>
            <person name="Sombolestani A."/>
        </authorList>
    </citation>
    <scope>NUCLEOTIDE SEQUENCE [LARGE SCALE GENOMIC DNA]</scope>
    <source>
        <strain evidence="1 2">LMG 21311</strain>
    </source>
</reference>
<protein>
    <submittedName>
        <fullName evidence="1">3-keto-5-aminohexanoate cleavage protein</fullName>
    </submittedName>
</protein>
<proteinExistence type="predicted"/>
<organism evidence="1 2">
    <name type="scientific">Gluconacetobacter azotocaptans</name>
    <dbReference type="NCBI Taxonomy" id="142834"/>
    <lineage>
        <taxon>Bacteria</taxon>
        <taxon>Pseudomonadati</taxon>
        <taxon>Pseudomonadota</taxon>
        <taxon>Alphaproteobacteria</taxon>
        <taxon>Acetobacterales</taxon>
        <taxon>Acetobacteraceae</taxon>
        <taxon>Gluconacetobacter</taxon>
    </lineage>
</organism>
<dbReference type="InterPro" id="IPR008567">
    <property type="entry name" value="BKACE"/>
</dbReference>
<sequence length="241" mass="26200">MIIQACINGARPAGFHPALPLTAVDMARDGAACLSAGAAELHIHPRVTPDREGLAAVDETVLAVRKACPGTLLGVSTGVWIEGDEHQTRARIAAWTHPPDYASVNLSESDAPAIMDLLRQRHIGIEAGLATAADAERFVKLRNHDGVLRVLVEVEEQELPSARLIVEEIAAVLEKYGIRRPILLHGVDATVWPLLDLARRRRWSTRIGFEDGKFLKDGSLARDNPHLVSEAARHLRPACAN</sequence>
<dbReference type="InterPro" id="IPR013785">
    <property type="entry name" value="Aldolase_TIM"/>
</dbReference>
<dbReference type="AlphaFoldDB" id="A0A7W4PCR8"/>
<accession>A0A7W4PCR8</accession>
<dbReference type="PANTHER" id="PTHR37418:SF1">
    <property type="entry name" value="3-KETO-5-AMINOHEXANOATE CLEAVAGE PROTEIN"/>
    <property type="match status" value="1"/>
</dbReference>
<evidence type="ECO:0000313" key="1">
    <source>
        <dbReference type="EMBL" id="MBB2188910.1"/>
    </source>
</evidence>
<dbReference type="EMBL" id="JABEQF010000002">
    <property type="protein sequence ID" value="MBB2188910.1"/>
    <property type="molecule type" value="Genomic_DNA"/>
</dbReference>